<accession>A0ABV9UZX4</accession>
<dbReference type="Proteomes" id="UP001595834">
    <property type="component" value="Unassembled WGS sequence"/>
</dbReference>
<dbReference type="RefSeq" id="WP_344374834.1">
    <property type="nucleotide sequence ID" value="NZ_BAAASQ010000009.1"/>
</dbReference>
<organism evidence="3 4">
    <name type="scientific">Streptomyces mauvecolor</name>
    <dbReference type="NCBI Taxonomy" id="58345"/>
    <lineage>
        <taxon>Bacteria</taxon>
        <taxon>Bacillati</taxon>
        <taxon>Actinomycetota</taxon>
        <taxon>Actinomycetes</taxon>
        <taxon>Kitasatosporales</taxon>
        <taxon>Streptomycetaceae</taxon>
        <taxon>Streptomyces</taxon>
    </lineage>
</organism>
<comment type="caution">
    <text evidence="3">The sequence shown here is derived from an EMBL/GenBank/DDBJ whole genome shotgun (WGS) entry which is preliminary data.</text>
</comment>
<feature type="signal peptide" evidence="2">
    <location>
        <begin position="1"/>
        <end position="34"/>
    </location>
</feature>
<feature type="chain" id="PRO_5046360044" evidence="2">
    <location>
        <begin position="35"/>
        <end position="152"/>
    </location>
</feature>
<reference evidence="4" key="1">
    <citation type="journal article" date="2019" name="Int. J. Syst. Evol. Microbiol.">
        <title>The Global Catalogue of Microorganisms (GCM) 10K type strain sequencing project: providing services to taxonomists for standard genome sequencing and annotation.</title>
        <authorList>
            <consortium name="The Broad Institute Genomics Platform"/>
            <consortium name="The Broad Institute Genome Sequencing Center for Infectious Disease"/>
            <person name="Wu L."/>
            <person name="Ma J."/>
        </authorList>
    </citation>
    <scope>NUCLEOTIDE SEQUENCE [LARGE SCALE GENOMIC DNA]</scope>
    <source>
        <strain evidence="4">CCM 7224</strain>
    </source>
</reference>
<sequence length="152" mass="15117">MDRRRARRPGVSRLLVLCAVLFGLFLMHGAPATAAEGCHGVMSAPTGMRDGLATTSSASASSAAAESAAAPVMTHTGVQRASGTAAMGGETCLSTPARDGIPRPMAALAAVITVMAGLFLAGRSPAAGPAGRRGPPPPGGRSLLLQVCIART</sequence>
<feature type="transmembrane region" description="Helical" evidence="1">
    <location>
        <begin position="105"/>
        <end position="122"/>
    </location>
</feature>
<dbReference type="EMBL" id="JBHSIZ010000054">
    <property type="protein sequence ID" value="MFC4961897.1"/>
    <property type="molecule type" value="Genomic_DNA"/>
</dbReference>
<keyword evidence="1" id="KW-1133">Transmembrane helix</keyword>
<keyword evidence="4" id="KW-1185">Reference proteome</keyword>
<evidence type="ECO:0000256" key="2">
    <source>
        <dbReference type="SAM" id="SignalP"/>
    </source>
</evidence>
<evidence type="ECO:0000256" key="1">
    <source>
        <dbReference type="SAM" id="Phobius"/>
    </source>
</evidence>
<proteinExistence type="predicted"/>
<keyword evidence="2" id="KW-0732">Signal</keyword>
<gene>
    <name evidence="3" type="ORF">ACFPFX_37025</name>
</gene>
<protein>
    <submittedName>
        <fullName evidence="3">Uncharacterized protein</fullName>
    </submittedName>
</protein>
<evidence type="ECO:0000313" key="4">
    <source>
        <dbReference type="Proteomes" id="UP001595834"/>
    </source>
</evidence>
<keyword evidence="1" id="KW-0472">Membrane</keyword>
<keyword evidence="1" id="KW-0812">Transmembrane</keyword>
<name>A0ABV9UZX4_9ACTN</name>
<evidence type="ECO:0000313" key="3">
    <source>
        <dbReference type="EMBL" id="MFC4961897.1"/>
    </source>
</evidence>